<feature type="domain" description="Core-binding (CB)" evidence="6">
    <location>
        <begin position="54"/>
        <end position="135"/>
    </location>
</feature>
<dbReference type="PANTHER" id="PTHR30349">
    <property type="entry name" value="PHAGE INTEGRASE-RELATED"/>
    <property type="match status" value="1"/>
</dbReference>
<dbReference type="Gene3D" id="1.10.443.10">
    <property type="entry name" value="Intergrase catalytic core"/>
    <property type="match status" value="1"/>
</dbReference>
<dbReference type="InterPro" id="IPR010998">
    <property type="entry name" value="Integrase_recombinase_N"/>
</dbReference>
<dbReference type="GO" id="GO:0003677">
    <property type="term" value="F:DNA binding"/>
    <property type="evidence" value="ECO:0007669"/>
    <property type="project" value="UniProtKB-UniRule"/>
</dbReference>
<name>A0A238D8Y8_THIDL</name>
<dbReference type="EMBL" id="FLMQ01000057">
    <property type="protein sequence ID" value="SBP89699.1"/>
    <property type="molecule type" value="Genomic_DNA"/>
</dbReference>
<evidence type="ECO:0000259" key="5">
    <source>
        <dbReference type="PROSITE" id="PS51898"/>
    </source>
</evidence>
<dbReference type="RefSeq" id="WP_094161733.1">
    <property type="nucleotide sequence ID" value="NZ_LT592171.1"/>
</dbReference>
<dbReference type="AlphaFoldDB" id="A0A238D8Y8"/>
<dbReference type="InterPro" id="IPR050090">
    <property type="entry name" value="Tyrosine_recombinase_XerCD"/>
</dbReference>
<evidence type="ECO:0000256" key="3">
    <source>
        <dbReference type="ARBA" id="ARBA00023172"/>
    </source>
</evidence>
<keyword evidence="1" id="KW-0229">DNA integration</keyword>
<dbReference type="PANTHER" id="PTHR30349:SF94">
    <property type="entry name" value="INTEGRASE_RECOMBINASE HI_1414-RELATED"/>
    <property type="match status" value="1"/>
</dbReference>
<organism evidence="7 8">
    <name type="scientific">Thiomonas delicata</name>
    <name type="common">Thiomonas cuprina</name>
    <dbReference type="NCBI Taxonomy" id="364030"/>
    <lineage>
        <taxon>Bacteria</taxon>
        <taxon>Pseudomonadati</taxon>
        <taxon>Pseudomonadota</taxon>
        <taxon>Betaproteobacteria</taxon>
        <taxon>Burkholderiales</taxon>
        <taxon>Thiomonas</taxon>
    </lineage>
</organism>
<evidence type="ECO:0000259" key="6">
    <source>
        <dbReference type="PROSITE" id="PS51900"/>
    </source>
</evidence>
<dbReference type="PROSITE" id="PS51898">
    <property type="entry name" value="TYR_RECOMBINASE"/>
    <property type="match status" value="1"/>
</dbReference>
<dbReference type="InterPro" id="IPR013762">
    <property type="entry name" value="Integrase-like_cat_sf"/>
</dbReference>
<evidence type="ECO:0000256" key="1">
    <source>
        <dbReference type="ARBA" id="ARBA00022908"/>
    </source>
</evidence>
<dbReference type="InterPro" id="IPR044068">
    <property type="entry name" value="CB"/>
</dbReference>
<keyword evidence="3" id="KW-0233">DNA recombination</keyword>
<dbReference type="OrthoDB" id="662444at2"/>
<dbReference type="InterPro" id="IPR002104">
    <property type="entry name" value="Integrase_catalytic"/>
</dbReference>
<sequence length="331" mass="38280">MASIGKHGGGWRAQVFVKGKRATRVFRTQREARVWADNTEAEFRAPPKAPASTRTLRDLLERYRDEVTPKKETSRTETNRINAFLRDFPELADKLLQNLDTPDLAAWRDKRLSEVKSGTVHRDITWLRAALNKARQEWRWLDTKPFDGLEIPADSPERESLWGWRDIRAMFDNAGYRPGRKPENATQEAILAFHVALRTGMRSGEVLQLGARTLDLGKRVAVVEHKTQRYTGKPRRVPLLSPAIRLLKPFSGQERIFTIGDVERDALFRKVRDRLMLKHLDFHDSRATALTHMSRKVPVQVLSRISGHKDIRILVNRYYRESAEDIAKRFA</sequence>
<dbReference type="Pfam" id="PF00589">
    <property type="entry name" value="Phage_integrase"/>
    <property type="match status" value="1"/>
</dbReference>
<dbReference type="InterPro" id="IPR011010">
    <property type="entry name" value="DNA_brk_join_enz"/>
</dbReference>
<accession>A0A238D8Y8</accession>
<dbReference type="Proteomes" id="UP000214566">
    <property type="component" value="Unassembled WGS sequence"/>
</dbReference>
<gene>
    <name evidence="7" type="ORF">THIARS_80223</name>
</gene>
<keyword evidence="2 4" id="KW-0238">DNA-binding</keyword>
<proteinExistence type="predicted"/>
<evidence type="ECO:0000256" key="4">
    <source>
        <dbReference type="PROSITE-ProRule" id="PRU01248"/>
    </source>
</evidence>
<keyword evidence="8" id="KW-1185">Reference proteome</keyword>
<dbReference type="GO" id="GO:0015074">
    <property type="term" value="P:DNA integration"/>
    <property type="evidence" value="ECO:0007669"/>
    <property type="project" value="UniProtKB-KW"/>
</dbReference>
<protein>
    <submittedName>
        <fullName evidence="7">Putative integrase/recombinase protein</fullName>
    </submittedName>
</protein>
<dbReference type="Gene3D" id="1.10.150.130">
    <property type="match status" value="1"/>
</dbReference>
<reference evidence="7 8" key="1">
    <citation type="submission" date="2016-06" db="EMBL/GenBank/DDBJ databases">
        <authorList>
            <person name="Kjaerup R.B."/>
            <person name="Dalgaard T.S."/>
            <person name="Juul-Madsen H.R."/>
        </authorList>
    </citation>
    <scope>NUCLEOTIDE SEQUENCE [LARGE SCALE GENOMIC DNA]</scope>
    <source>
        <strain evidence="7 8">DSM 16361</strain>
    </source>
</reference>
<evidence type="ECO:0000256" key="2">
    <source>
        <dbReference type="ARBA" id="ARBA00023125"/>
    </source>
</evidence>
<evidence type="ECO:0000313" key="7">
    <source>
        <dbReference type="EMBL" id="SBP89699.1"/>
    </source>
</evidence>
<dbReference type="PROSITE" id="PS51900">
    <property type="entry name" value="CB"/>
    <property type="match status" value="1"/>
</dbReference>
<dbReference type="SUPFAM" id="SSF56349">
    <property type="entry name" value="DNA breaking-rejoining enzymes"/>
    <property type="match status" value="1"/>
</dbReference>
<dbReference type="GO" id="GO:0006310">
    <property type="term" value="P:DNA recombination"/>
    <property type="evidence" value="ECO:0007669"/>
    <property type="project" value="UniProtKB-KW"/>
</dbReference>
<feature type="domain" description="Tyr recombinase" evidence="5">
    <location>
        <begin position="156"/>
        <end position="331"/>
    </location>
</feature>
<evidence type="ECO:0000313" key="8">
    <source>
        <dbReference type="Proteomes" id="UP000214566"/>
    </source>
</evidence>